<feature type="compositionally biased region" description="Pro residues" evidence="1">
    <location>
        <begin position="1"/>
        <end position="10"/>
    </location>
</feature>
<sequence length="947" mass="102056">MTAPSAPPPARRALREEVLGKQPGGAGATGAAVERIRWVEWDKEHWTDFCEATDPEGHFVSSSSQGHQEYNDRLKAIAMRQEGSAKAEIAAALGRSERFVQAWWRKEPNEVPRPPGVHEYLKTEYWRDIQITRGFGGGLGIYDEVVQSSDWQQQMAWGNDFRNGGRVIKYDREGRMRPMGNQQARGGYEPGQRPNLDKVTQKLLSQLSIQDRVLTRPGLLWYPDGTADAVPHRHECWTALMSFGSPRILTIDGTPVLLRDGDLIVFGTQRHGVPRMHLEGGTMEDYGGRASAVFFFMPHGQHADGANPWRPIVDPEDGPSRQLVAWRRDRDLATEPQRAGLRAGPLGEDLARLRELGFAEQEAAAALRATGFDVGQAAEALLAGIAPALLEGAAQHGPGQEGPCCAAARLAVLYARLADVHRGAAGAGAGSGVSASSSAGPACEDDAELARKLQQEDGHVELQDEEQAILVEIQMLEEEAPGGAVDESALQAQFAQYDEMLDREDAGQWDERGDLMASMAKREHLHIEQQDPATVYAYGCGDAREKDFFELLSLHSIRALFDLRAHPESTSCRHFRPEALRPACKARAIEYKHVDLGREGAYGILKHLREDEGRNTLAELVWKAHRRRTAILGAEADWRSDHRLAIAARLEEAGHTVLHVLSDGSVERHPEGAGVPDFIQSEEARLRRLEKQRLDGGPRSTKSAATRSTEVVAQKLARPQVVIDAAEELRKATNQTQLCRIQRRLADAERRSKGADAALKPKLLNASQWVVSQAEEQRQNLAIGKTKDGRERKTDAATAPADVWLGSGGTSGGNPTCAAGQGAAALGEKGGKAQTDSSAAPSSLDAGGSCPAAAAADVSVVGAVVGRPEVSAHAREGAACAEAASAPCRAEPASLALPEGAASWRSRRRVAAADAGAEAAAAAPCCAGPEAASWRSRRHLRVAGRGG</sequence>
<feature type="region of interest" description="Disordered" evidence="1">
    <location>
        <begin position="784"/>
        <end position="813"/>
    </location>
</feature>
<feature type="compositionally biased region" description="Basic and acidic residues" evidence="1">
    <location>
        <begin position="785"/>
        <end position="795"/>
    </location>
</feature>
<evidence type="ECO:0000313" key="3">
    <source>
        <dbReference type="EMBL" id="CAK0857074.1"/>
    </source>
</evidence>
<proteinExistence type="predicted"/>
<organism evidence="3 4">
    <name type="scientific">Prorocentrum cordatum</name>
    <dbReference type="NCBI Taxonomy" id="2364126"/>
    <lineage>
        <taxon>Eukaryota</taxon>
        <taxon>Sar</taxon>
        <taxon>Alveolata</taxon>
        <taxon>Dinophyceae</taxon>
        <taxon>Prorocentrales</taxon>
        <taxon>Prorocentraceae</taxon>
        <taxon>Prorocentrum</taxon>
    </lineage>
</organism>
<accession>A0ABN9UE04</accession>
<dbReference type="PANTHER" id="PTHR39337">
    <property type="entry name" value="BLR5642 PROTEIN"/>
    <property type="match status" value="1"/>
</dbReference>
<feature type="domain" description="UBA" evidence="2">
    <location>
        <begin position="345"/>
        <end position="384"/>
    </location>
</feature>
<evidence type="ECO:0000256" key="1">
    <source>
        <dbReference type="SAM" id="MobiDB-lite"/>
    </source>
</evidence>
<feature type="region of interest" description="Disordered" evidence="1">
    <location>
        <begin position="1"/>
        <end position="31"/>
    </location>
</feature>
<dbReference type="PANTHER" id="PTHR39337:SF1">
    <property type="entry name" value="BLR5642 PROTEIN"/>
    <property type="match status" value="1"/>
</dbReference>
<dbReference type="Proteomes" id="UP001189429">
    <property type="component" value="Unassembled WGS sequence"/>
</dbReference>
<gene>
    <name evidence="3" type="ORF">PCOR1329_LOCUS47281</name>
</gene>
<dbReference type="PROSITE" id="PS50030">
    <property type="entry name" value="UBA"/>
    <property type="match status" value="1"/>
</dbReference>
<dbReference type="SUPFAM" id="SSF46934">
    <property type="entry name" value="UBA-like"/>
    <property type="match status" value="1"/>
</dbReference>
<keyword evidence="4" id="KW-1185">Reference proteome</keyword>
<name>A0ABN9UE04_9DINO</name>
<dbReference type="Gene3D" id="1.10.8.10">
    <property type="entry name" value="DNA helicase RuvA subunit, C-terminal domain"/>
    <property type="match status" value="1"/>
</dbReference>
<protein>
    <recommendedName>
        <fullName evidence="2">UBA domain-containing protein</fullName>
    </recommendedName>
</protein>
<comment type="caution">
    <text evidence="3">The sequence shown here is derived from an EMBL/GenBank/DDBJ whole genome shotgun (WGS) entry which is preliminary data.</text>
</comment>
<evidence type="ECO:0000259" key="2">
    <source>
        <dbReference type="PROSITE" id="PS50030"/>
    </source>
</evidence>
<feature type="region of interest" description="Disordered" evidence="1">
    <location>
        <begin position="828"/>
        <end position="848"/>
    </location>
</feature>
<reference evidence="3" key="1">
    <citation type="submission" date="2023-10" db="EMBL/GenBank/DDBJ databases">
        <authorList>
            <person name="Chen Y."/>
            <person name="Shah S."/>
            <person name="Dougan E. K."/>
            <person name="Thang M."/>
            <person name="Chan C."/>
        </authorList>
    </citation>
    <scope>NUCLEOTIDE SEQUENCE [LARGE SCALE GENOMIC DNA]</scope>
</reference>
<dbReference type="InterPro" id="IPR009060">
    <property type="entry name" value="UBA-like_sf"/>
</dbReference>
<evidence type="ECO:0000313" key="4">
    <source>
        <dbReference type="Proteomes" id="UP001189429"/>
    </source>
</evidence>
<dbReference type="InterPro" id="IPR015940">
    <property type="entry name" value="UBA"/>
</dbReference>
<dbReference type="CDD" id="cd14270">
    <property type="entry name" value="UBA"/>
    <property type="match status" value="1"/>
</dbReference>
<dbReference type="EMBL" id="CAUYUJ010015695">
    <property type="protein sequence ID" value="CAK0857074.1"/>
    <property type="molecule type" value="Genomic_DNA"/>
</dbReference>
<dbReference type="SMART" id="SM00165">
    <property type="entry name" value="UBA"/>
    <property type="match status" value="1"/>
</dbReference>